<feature type="compositionally biased region" description="Basic and acidic residues" evidence="1">
    <location>
        <begin position="31"/>
        <end position="42"/>
    </location>
</feature>
<dbReference type="EMBL" id="CAMGYJ010000002">
    <property type="protein sequence ID" value="CAI0378122.1"/>
    <property type="molecule type" value="Genomic_DNA"/>
</dbReference>
<evidence type="ECO:0000313" key="2">
    <source>
        <dbReference type="EMBL" id="CAI0378122.1"/>
    </source>
</evidence>
<proteinExistence type="predicted"/>
<comment type="caution">
    <text evidence="2">The sequence shown here is derived from an EMBL/GenBank/DDBJ whole genome shotgun (WGS) entry which is preliminary data.</text>
</comment>
<reference evidence="2" key="1">
    <citation type="submission" date="2022-08" db="EMBL/GenBank/DDBJ databases">
        <authorList>
            <person name="Gutierrez-Valencia J."/>
        </authorList>
    </citation>
    <scope>NUCLEOTIDE SEQUENCE</scope>
</reference>
<dbReference type="AlphaFoldDB" id="A0AAV0GYP2"/>
<sequence>MAASGNTARSSSWMPPASPPHQPPQEDEPDRELVGVRGRNDDESQVLCAEKGETYSSEMFGASHSAGERLNLCGFVDCRREEENIGQGATSTKQQSTSMRQLHRWCARVEEQAFLSVTVEK</sequence>
<organism evidence="2 3">
    <name type="scientific">Linum tenue</name>
    <dbReference type="NCBI Taxonomy" id="586396"/>
    <lineage>
        <taxon>Eukaryota</taxon>
        <taxon>Viridiplantae</taxon>
        <taxon>Streptophyta</taxon>
        <taxon>Embryophyta</taxon>
        <taxon>Tracheophyta</taxon>
        <taxon>Spermatophyta</taxon>
        <taxon>Magnoliopsida</taxon>
        <taxon>eudicotyledons</taxon>
        <taxon>Gunneridae</taxon>
        <taxon>Pentapetalae</taxon>
        <taxon>rosids</taxon>
        <taxon>fabids</taxon>
        <taxon>Malpighiales</taxon>
        <taxon>Linaceae</taxon>
        <taxon>Linum</taxon>
    </lineage>
</organism>
<protein>
    <submittedName>
        <fullName evidence="2">Uncharacterized protein</fullName>
    </submittedName>
</protein>
<keyword evidence="3" id="KW-1185">Reference proteome</keyword>
<evidence type="ECO:0000256" key="1">
    <source>
        <dbReference type="SAM" id="MobiDB-lite"/>
    </source>
</evidence>
<feature type="region of interest" description="Disordered" evidence="1">
    <location>
        <begin position="1"/>
        <end position="43"/>
    </location>
</feature>
<feature type="compositionally biased region" description="Polar residues" evidence="1">
    <location>
        <begin position="1"/>
        <end position="13"/>
    </location>
</feature>
<evidence type="ECO:0000313" key="3">
    <source>
        <dbReference type="Proteomes" id="UP001154282"/>
    </source>
</evidence>
<name>A0AAV0GYP2_9ROSI</name>
<accession>A0AAV0GYP2</accession>
<gene>
    <name evidence="2" type="ORF">LITE_LOCUS1755</name>
</gene>
<dbReference type="Proteomes" id="UP001154282">
    <property type="component" value="Unassembled WGS sequence"/>
</dbReference>